<dbReference type="AlphaFoldDB" id="A0A1I6GET9"/>
<evidence type="ECO:0000256" key="1">
    <source>
        <dbReference type="SAM" id="MobiDB-lite"/>
    </source>
</evidence>
<dbReference type="STRING" id="390270.SAMN04488005_1537"/>
<dbReference type="RefSeq" id="WP_090198468.1">
    <property type="nucleotide sequence ID" value="NZ_FOYP01000001.1"/>
</dbReference>
<evidence type="ECO:0000313" key="3">
    <source>
        <dbReference type="Proteomes" id="UP000199478"/>
    </source>
</evidence>
<feature type="region of interest" description="Disordered" evidence="1">
    <location>
        <begin position="1"/>
        <end position="26"/>
    </location>
</feature>
<proteinExistence type="predicted"/>
<reference evidence="3" key="1">
    <citation type="submission" date="2016-10" db="EMBL/GenBank/DDBJ databases">
        <authorList>
            <person name="Varghese N."/>
            <person name="Submissions S."/>
        </authorList>
    </citation>
    <scope>NUCLEOTIDE SEQUENCE [LARGE SCALE GENOMIC DNA]</scope>
    <source>
        <strain evidence="3">DSM 26879</strain>
    </source>
</reference>
<name>A0A1I6GET9_9RHOB</name>
<organism evidence="2 3">
    <name type="scientific">Yoonia tamlensis</name>
    <dbReference type="NCBI Taxonomy" id="390270"/>
    <lineage>
        <taxon>Bacteria</taxon>
        <taxon>Pseudomonadati</taxon>
        <taxon>Pseudomonadota</taxon>
        <taxon>Alphaproteobacteria</taxon>
        <taxon>Rhodobacterales</taxon>
        <taxon>Paracoccaceae</taxon>
        <taxon>Yoonia</taxon>
    </lineage>
</organism>
<keyword evidence="3" id="KW-1185">Reference proteome</keyword>
<dbReference type="EMBL" id="FOYP01000001">
    <property type="protein sequence ID" value="SFR40668.1"/>
    <property type="molecule type" value="Genomic_DNA"/>
</dbReference>
<accession>A0A1I6GET9</accession>
<sequence length="90" mass="10153">MAGHTSCTAAPATQAPPAIGHNSQQAIEPNEPFGLRAAWLHFANMVEVRRLAKLHGRITRRKQSLDELVAERQLIMNRCIRRMRRAQGKN</sequence>
<evidence type="ECO:0000313" key="2">
    <source>
        <dbReference type="EMBL" id="SFR40668.1"/>
    </source>
</evidence>
<protein>
    <submittedName>
        <fullName evidence="2">Uncharacterized protein</fullName>
    </submittedName>
</protein>
<feature type="compositionally biased region" description="Low complexity" evidence="1">
    <location>
        <begin position="8"/>
        <end position="18"/>
    </location>
</feature>
<dbReference type="Proteomes" id="UP000199478">
    <property type="component" value="Unassembled WGS sequence"/>
</dbReference>
<gene>
    <name evidence="2" type="ORF">SAMN04488005_1537</name>
</gene>
<dbReference type="OrthoDB" id="7863534at2"/>